<dbReference type="PRINTS" id="PR00111">
    <property type="entry name" value="ABHYDROLASE"/>
</dbReference>
<gene>
    <name evidence="3" type="ORF">J2Z48_002036</name>
</gene>
<proteinExistence type="predicted"/>
<dbReference type="EC" id="1.11.1.10" evidence="3"/>
<protein>
    <submittedName>
        <fullName evidence="3">Non-heme chloroperoxidase</fullName>
        <ecNumber evidence="3">1.11.1.10</ecNumber>
    </submittedName>
</protein>
<evidence type="ECO:0000313" key="3">
    <source>
        <dbReference type="EMBL" id="MDQ0417852.1"/>
    </source>
</evidence>
<dbReference type="PANTHER" id="PTHR43798">
    <property type="entry name" value="MONOACYLGLYCEROL LIPASE"/>
    <property type="match status" value="1"/>
</dbReference>
<keyword evidence="3" id="KW-0575">Peroxidase</keyword>
<dbReference type="GO" id="GO:0016691">
    <property type="term" value="F:chloride peroxidase activity"/>
    <property type="evidence" value="ECO:0007669"/>
    <property type="project" value="UniProtKB-EC"/>
</dbReference>
<accession>A0AAJ1WQS9</accession>
<evidence type="ECO:0000256" key="1">
    <source>
        <dbReference type="ARBA" id="ARBA00022801"/>
    </source>
</evidence>
<dbReference type="InterPro" id="IPR000073">
    <property type="entry name" value="AB_hydrolase_1"/>
</dbReference>
<keyword evidence="3" id="KW-0560">Oxidoreductase</keyword>
<dbReference type="EMBL" id="JAUSUV010000008">
    <property type="protein sequence ID" value="MDQ0417852.1"/>
    <property type="molecule type" value="Genomic_DNA"/>
</dbReference>
<keyword evidence="1" id="KW-0378">Hydrolase</keyword>
<name>A0AAJ1WQS9_9BACL</name>
<dbReference type="InterPro" id="IPR029058">
    <property type="entry name" value="AB_hydrolase_fold"/>
</dbReference>
<dbReference type="PRINTS" id="PR00412">
    <property type="entry name" value="EPOXHYDRLASE"/>
</dbReference>
<dbReference type="GO" id="GO:0016020">
    <property type="term" value="C:membrane"/>
    <property type="evidence" value="ECO:0007669"/>
    <property type="project" value="TreeGrafter"/>
</dbReference>
<dbReference type="RefSeq" id="WP_307253148.1">
    <property type="nucleotide sequence ID" value="NZ_JAUSUV010000008.1"/>
</dbReference>
<reference evidence="3 4" key="1">
    <citation type="submission" date="2023-07" db="EMBL/GenBank/DDBJ databases">
        <title>Genomic Encyclopedia of Type Strains, Phase IV (KMG-IV): sequencing the most valuable type-strain genomes for metagenomic binning, comparative biology and taxonomic classification.</title>
        <authorList>
            <person name="Goeker M."/>
        </authorList>
    </citation>
    <scope>NUCLEOTIDE SEQUENCE [LARGE SCALE GENOMIC DNA]</scope>
    <source>
        <strain evidence="3 4">DSM 46876</strain>
    </source>
</reference>
<dbReference type="InterPro" id="IPR050266">
    <property type="entry name" value="AB_hydrolase_sf"/>
</dbReference>
<keyword evidence="4" id="KW-1185">Reference proteome</keyword>
<dbReference type="PANTHER" id="PTHR43798:SF31">
    <property type="entry name" value="AB HYDROLASE SUPERFAMILY PROTEIN YCLE"/>
    <property type="match status" value="1"/>
</dbReference>
<dbReference type="GO" id="GO:0016787">
    <property type="term" value="F:hydrolase activity"/>
    <property type="evidence" value="ECO:0007669"/>
    <property type="project" value="UniProtKB-KW"/>
</dbReference>
<dbReference type="Proteomes" id="UP001238450">
    <property type="component" value="Unassembled WGS sequence"/>
</dbReference>
<dbReference type="AlphaFoldDB" id="A0AAJ1WQS9"/>
<dbReference type="Gene3D" id="3.40.50.1820">
    <property type="entry name" value="alpha/beta hydrolase"/>
    <property type="match status" value="1"/>
</dbReference>
<evidence type="ECO:0000313" key="4">
    <source>
        <dbReference type="Proteomes" id="UP001238450"/>
    </source>
</evidence>
<feature type="domain" description="AB hydrolase-1" evidence="2">
    <location>
        <begin position="25"/>
        <end position="256"/>
    </location>
</feature>
<evidence type="ECO:0000259" key="2">
    <source>
        <dbReference type="Pfam" id="PF00561"/>
    </source>
</evidence>
<dbReference type="SUPFAM" id="SSF53474">
    <property type="entry name" value="alpha/beta-Hydrolases"/>
    <property type="match status" value="1"/>
</dbReference>
<comment type="caution">
    <text evidence="3">The sequence shown here is derived from an EMBL/GenBank/DDBJ whole genome shotgun (WGS) entry which is preliminary data.</text>
</comment>
<sequence>MGYYIHVEPDVRIYTEDINPRGKRTILFIHGWPANHNLFEYQFNELPGHGFRCIGVDLRGFGKSDKPWKKYSLNRMADDIYCVIRSLQLENITLVGHSVGGAVALRYMSRHCGYQVSKLALLGAAAPSVVQRPDFPHGLPIEEVNRLIEGTYQDRPKMLEEFGASFFHQKISRPFAEWFLNMGLEAAGWATAKVAKAFRDETLFSDLCEIHVPTLILHGIHDQVCLYPLATALHKGILRSKLVPFEHSGHGLMWEEKEKLNKELIKFIN</sequence>
<dbReference type="Pfam" id="PF00561">
    <property type="entry name" value="Abhydrolase_1"/>
    <property type="match status" value="1"/>
</dbReference>
<dbReference type="InterPro" id="IPR000639">
    <property type="entry name" value="Epox_hydrolase-like"/>
</dbReference>
<organism evidence="3 4">
    <name type="scientific">Croceifilum oryzae</name>
    <dbReference type="NCBI Taxonomy" id="1553429"/>
    <lineage>
        <taxon>Bacteria</taxon>
        <taxon>Bacillati</taxon>
        <taxon>Bacillota</taxon>
        <taxon>Bacilli</taxon>
        <taxon>Bacillales</taxon>
        <taxon>Thermoactinomycetaceae</taxon>
        <taxon>Croceifilum</taxon>
    </lineage>
</organism>